<feature type="signal peptide" evidence="3">
    <location>
        <begin position="1"/>
        <end position="21"/>
    </location>
</feature>
<dbReference type="Pfam" id="PF00094">
    <property type="entry name" value="VWD"/>
    <property type="match status" value="1"/>
</dbReference>
<dbReference type="PANTHER" id="PTHR11339:SF373">
    <property type="entry name" value="VWFD DOMAIN-CONTAINING PROTEIN"/>
    <property type="match status" value="1"/>
</dbReference>
<dbReference type="PANTHER" id="PTHR11339">
    <property type="entry name" value="EXTRACELLULAR MATRIX GLYCOPROTEIN RELATED"/>
    <property type="match status" value="1"/>
</dbReference>
<keyword evidence="5" id="KW-1185">Reference proteome</keyword>
<gene>
    <name evidence="6" type="primary">LOC102800657</name>
</gene>
<accession>A0ABM0M8Y6</accession>
<organism evidence="5 6">
    <name type="scientific">Saccoglossus kowalevskii</name>
    <name type="common">Acorn worm</name>
    <dbReference type="NCBI Taxonomy" id="10224"/>
    <lineage>
        <taxon>Eukaryota</taxon>
        <taxon>Metazoa</taxon>
        <taxon>Hemichordata</taxon>
        <taxon>Enteropneusta</taxon>
        <taxon>Harrimaniidae</taxon>
        <taxon>Saccoglossus</taxon>
    </lineage>
</organism>
<keyword evidence="2" id="KW-0325">Glycoprotein</keyword>
<dbReference type="InterPro" id="IPR001846">
    <property type="entry name" value="VWF_type-D"/>
</dbReference>
<evidence type="ECO:0000256" key="2">
    <source>
        <dbReference type="ARBA" id="ARBA00023180"/>
    </source>
</evidence>
<dbReference type="Proteomes" id="UP000694865">
    <property type="component" value="Unplaced"/>
</dbReference>
<evidence type="ECO:0000313" key="6">
    <source>
        <dbReference type="RefSeq" id="XP_006816477.1"/>
    </source>
</evidence>
<feature type="chain" id="PRO_5046529362" evidence="3">
    <location>
        <begin position="22"/>
        <end position="338"/>
    </location>
</feature>
<feature type="domain" description="VWFD" evidence="4">
    <location>
        <begin position="149"/>
        <end position="336"/>
    </location>
</feature>
<keyword evidence="1" id="KW-1015">Disulfide bond</keyword>
<name>A0ABM0M8Y6_SACKO</name>
<keyword evidence="3" id="KW-0732">Signal</keyword>
<reference evidence="6" key="1">
    <citation type="submission" date="2025-08" db="UniProtKB">
        <authorList>
            <consortium name="RefSeq"/>
        </authorList>
    </citation>
    <scope>IDENTIFICATION</scope>
    <source>
        <tissue evidence="6">Testes</tissue>
    </source>
</reference>
<evidence type="ECO:0000256" key="3">
    <source>
        <dbReference type="SAM" id="SignalP"/>
    </source>
</evidence>
<dbReference type="GeneID" id="102800657"/>
<dbReference type="SMART" id="SM00216">
    <property type="entry name" value="VWD"/>
    <property type="match status" value="1"/>
</dbReference>
<protein>
    <submittedName>
        <fullName evidence="6">Zonadhesin-like</fullName>
    </submittedName>
</protein>
<evidence type="ECO:0000313" key="5">
    <source>
        <dbReference type="Proteomes" id="UP000694865"/>
    </source>
</evidence>
<dbReference type="RefSeq" id="XP_006816477.1">
    <property type="nucleotide sequence ID" value="XM_006816414.1"/>
</dbReference>
<dbReference type="PROSITE" id="PS51233">
    <property type="entry name" value="VWFD"/>
    <property type="match status" value="1"/>
</dbReference>
<evidence type="ECO:0000256" key="1">
    <source>
        <dbReference type="ARBA" id="ARBA00023157"/>
    </source>
</evidence>
<sequence>MKCNTKIFAAVLLAIVWQTTAKIVKRADGNPHDLMVPGQGMANQCLQCKLSEKLSLAECLMKPDSDQNKYEDCKSSRPECMTQLWNWNKKLVFASECQQIEACIEESLNEPWHNTCDTPPISVSTKCRYCCNAANITQGYYCPPPSNPMLCKVWGDPRFSTFDGYKYHEGGDCDFYTLLKMDGGNHDILVQVTESEHSGHYRVETMKITQAGQTLNVGTNNHDGTDVVFTLPGYTINVADFPAIYGQFNIGKIGDDYNIYIDTDLDGYYDLLITWGFRRVELQLTQRFVGDFPVEGLCGNADGDSENELIMPNGATTADHGEFHSSWGTGCPAVSFYK</sequence>
<dbReference type="InterPro" id="IPR050780">
    <property type="entry name" value="Mucin_vWF_Thrombospondin_sf"/>
</dbReference>
<evidence type="ECO:0000259" key="4">
    <source>
        <dbReference type="PROSITE" id="PS51233"/>
    </source>
</evidence>
<proteinExistence type="predicted"/>